<dbReference type="GO" id="GO:0006799">
    <property type="term" value="P:polyphosphate biosynthetic process"/>
    <property type="evidence" value="ECO:0007669"/>
    <property type="project" value="UniProtKB-ARBA"/>
</dbReference>
<accession>A0A284VTY1</accession>
<dbReference type="CDD" id="cd07750">
    <property type="entry name" value="PolyPPase_VTC_like"/>
    <property type="match status" value="1"/>
</dbReference>
<dbReference type="InterPro" id="IPR018966">
    <property type="entry name" value="VTC_domain"/>
</dbReference>
<evidence type="ECO:0000259" key="1">
    <source>
        <dbReference type="Pfam" id="PF09359"/>
    </source>
</evidence>
<reference evidence="3" key="1">
    <citation type="submission" date="2017-06" db="EMBL/GenBank/DDBJ databases">
        <authorList>
            <person name="Cremers G."/>
        </authorList>
    </citation>
    <scope>NUCLEOTIDE SEQUENCE [LARGE SCALE GENOMIC DNA]</scope>
</reference>
<dbReference type="InterPro" id="IPR042267">
    <property type="entry name" value="VTC_sf"/>
</dbReference>
<proteinExistence type="predicted"/>
<dbReference type="Pfam" id="PF09359">
    <property type="entry name" value="VTC"/>
    <property type="match status" value="1"/>
</dbReference>
<dbReference type="OrthoDB" id="110296at2157"/>
<dbReference type="RefSeq" id="WP_179294069.1">
    <property type="nucleotide sequence ID" value="NZ_FZMP01000233.1"/>
</dbReference>
<evidence type="ECO:0000313" key="2">
    <source>
        <dbReference type="EMBL" id="SNQ62732.1"/>
    </source>
</evidence>
<evidence type="ECO:0000313" key="3">
    <source>
        <dbReference type="Proteomes" id="UP000218615"/>
    </source>
</evidence>
<dbReference type="AlphaFoldDB" id="A0A284VTY1"/>
<name>A0A284VTY1_9EURY</name>
<organism evidence="2 3">
    <name type="scientific">Candidatus Methanoperedens nitratireducens</name>
    <dbReference type="NCBI Taxonomy" id="1392998"/>
    <lineage>
        <taxon>Archaea</taxon>
        <taxon>Methanobacteriati</taxon>
        <taxon>Methanobacteriota</taxon>
        <taxon>Stenosarchaea group</taxon>
        <taxon>Methanomicrobia</taxon>
        <taxon>Methanosarcinales</taxon>
        <taxon>ANME-2 cluster</taxon>
        <taxon>Candidatus Methanoperedentaceae</taxon>
        <taxon>Candidatus Methanoperedens</taxon>
    </lineage>
</organism>
<protein>
    <submittedName>
        <fullName evidence="2">VTC domain-containing protein</fullName>
    </submittedName>
</protein>
<dbReference type="Gene3D" id="3.20.100.30">
    <property type="entry name" value="VTC, catalytic tunnel domain"/>
    <property type="match status" value="1"/>
</dbReference>
<feature type="domain" description="VTC" evidence="1">
    <location>
        <begin position="27"/>
        <end position="228"/>
    </location>
</feature>
<sequence length="234" mass="28168">MNTLSQVLSRFEPISLEQMDNVRLMDRTDTKFVFRIEQLPFFLEQVSNDYRVLEVTSARISRYETLYFDTEDFQLYLKHQNGKLNRYKIRFRKYVESGLNFFEIKFKNNKGRTIKERIRRNDIEYNLEGEIRRLINEKTPLDPRLLIPRLWVNYSRITLVNKISRERLTIDINLNFKNNTSNKNFNSIVIAEIKQEKSSPSPFLKIMKQHHIREGSISKYCLGVISLYERVKKK</sequence>
<gene>
    <name evidence="2" type="ORF">MNV_830013</name>
</gene>
<dbReference type="EMBL" id="FZMP01000233">
    <property type="protein sequence ID" value="SNQ62732.1"/>
    <property type="molecule type" value="Genomic_DNA"/>
</dbReference>
<keyword evidence="3" id="KW-1185">Reference proteome</keyword>
<dbReference type="Proteomes" id="UP000218615">
    <property type="component" value="Unassembled WGS sequence"/>
</dbReference>